<organism evidence="2 3">
    <name type="scientific">Noviherbaspirillum galbum</name>
    <dbReference type="NCBI Taxonomy" id="2709383"/>
    <lineage>
        <taxon>Bacteria</taxon>
        <taxon>Pseudomonadati</taxon>
        <taxon>Pseudomonadota</taxon>
        <taxon>Betaproteobacteria</taxon>
        <taxon>Burkholderiales</taxon>
        <taxon>Oxalobacteraceae</taxon>
        <taxon>Noviherbaspirillum</taxon>
    </lineage>
</organism>
<dbReference type="InterPro" id="IPR029058">
    <property type="entry name" value="AB_hydrolase_fold"/>
</dbReference>
<comment type="caution">
    <text evidence="2">The sequence shown here is derived from an EMBL/GenBank/DDBJ whole genome shotgun (WGS) entry which is preliminary data.</text>
</comment>
<dbReference type="Proteomes" id="UP000482155">
    <property type="component" value="Unassembled WGS sequence"/>
</dbReference>
<reference evidence="2 3" key="1">
    <citation type="submission" date="2020-02" db="EMBL/GenBank/DDBJ databases">
        <authorList>
            <person name="Kim M.K."/>
        </authorList>
    </citation>
    <scope>NUCLEOTIDE SEQUENCE [LARGE SCALE GENOMIC DNA]</scope>
    <source>
        <strain evidence="2 3">17J57-3</strain>
    </source>
</reference>
<keyword evidence="2" id="KW-0378">Hydrolase</keyword>
<dbReference type="Gene3D" id="3.40.50.1820">
    <property type="entry name" value="alpha/beta hydrolase"/>
    <property type="match status" value="1"/>
</dbReference>
<protein>
    <submittedName>
        <fullName evidence="2">Alpha/beta hydrolase</fullName>
    </submittedName>
</protein>
<name>A0A6B3SPT9_9BURK</name>
<dbReference type="EMBL" id="JAAIVB010000008">
    <property type="protein sequence ID" value="NEX59739.1"/>
    <property type="molecule type" value="Genomic_DNA"/>
</dbReference>
<feature type="domain" description="AB hydrolase-1" evidence="1">
    <location>
        <begin position="64"/>
        <end position="224"/>
    </location>
</feature>
<sequence>MQTARTTLDQIGAKAVNDEDIAPPSWLLLALEGGRAPWELWASVLTLPVLRKAPQGDGHPVLVFPGLATGDFTTLFLRQFLRDRGYEAYAWEQGLNRGPRPGVIEACHERVKELHARHDRKVSLIGWSLGGIYAREIAKSLPEHVRVVVTLGTPFAGSPKLTNAWRLFELASGMQIDANPDLIASLRESPPVPTTSILSRTDGVVAWQACLERETERSENVEVHASHIGMGLNPTALYAIADRLAQPEGAWQRFDREGLQGMKRLLYMDPHRSSLFRW</sequence>
<keyword evidence="3" id="KW-1185">Reference proteome</keyword>
<dbReference type="AlphaFoldDB" id="A0A6B3SPT9"/>
<evidence type="ECO:0000313" key="2">
    <source>
        <dbReference type="EMBL" id="NEX59739.1"/>
    </source>
</evidence>
<gene>
    <name evidence="2" type="ORF">G3574_01485</name>
</gene>
<evidence type="ECO:0000313" key="3">
    <source>
        <dbReference type="Proteomes" id="UP000482155"/>
    </source>
</evidence>
<dbReference type="Pfam" id="PF12697">
    <property type="entry name" value="Abhydrolase_6"/>
    <property type="match status" value="1"/>
</dbReference>
<dbReference type="InterPro" id="IPR000073">
    <property type="entry name" value="AB_hydrolase_1"/>
</dbReference>
<accession>A0A6B3SPT9</accession>
<dbReference type="GO" id="GO:0016787">
    <property type="term" value="F:hydrolase activity"/>
    <property type="evidence" value="ECO:0007669"/>
    <property type="project" value="UniProtKB-KW"/>
</dbReference>
<dbReference type="SUPFAM" id="SSF53474">
    <property type="entry name" value="alpha/beta-Hydrolases"/>
    <property type="match status" value="1"/>
</dbReference>
<proteinExistence type="predicted"/>
<evidence type="ECO:0000259" key="1">
    <source>
        <dbReference type="Pfam" id="PF12697"/>
    </source>
</evidence>